<dbReference type="PANTHER" id="PTHR35007">
    <property type="entry name" value="INTEGRAL MEMBRANE PROTEIN-RELATED"/>
    <property type="match status" value="1"/>
</dbReference>
<evidence type="ECO:0000256" key="4">
    <source>
        <dbReference type="ARBA" id="ARBA00022989"/>
    </source>
</evidence>
<feature type="transmembrane region" description="Helical" evidence="6">
    <location>
        <begin position="251"/>
        <end position="270"/>
    </location>
</feature>
<protein>
    <recommendedName>
        <fullName evidence="7">Type II secretion system protein GspF domain-containing protein</fullName>
    </recommendedName>
</protein>
<evidence type="ECO:0000256" key="3">
    <source>
        <dbReference type="ARBA" id="ARBA00022692"/>
    </source>
</evidence>
<name>A0ABP9EIM8_9PSEU</name>
<evidence type="ECO:0000313" key="8">
    <source>
        <dbReference type="EMBL" id="GAA4875865.1"/>
    </source>
</evidence>
<dbReference type="PANTHER" id="PTHR35007:SF4">
    <property type="entry name" value="CONSERVED TRANSMEMBRANE PROTEIN-RELATED"/>
    <property type="match status" value="1"/>
</dbReference>
<dbReference type="EMBL" id="BAABHQ010000006">
    <property type="protein sequence ID" value="GAA4875865.1"/>
    <property type="molecule type" value="Genomic_DNA"/>
</dbReference>
<comment type="subcellular location">
    <subcellularLocation>
        <location evidence="1">Cell membrane</location>
        <topology evidence="1">Multi-pass membrane protein</topology>
    </subcellularLocation>
</comment>
<dbReference type="RefSeq" id="WP_274232872.1">
    <property type="nucleotide sequence ID" value="NZ_BAABHQ010000006.1"/>
</dbReference>
<dbReference type="Pfam" id="PF00482">
    <property type="entry name" value="T2SSF"/>
    <property type="match status" value="1"/>
</dbReference>
<sequence>MSAAPATEVGVGTAPVLGLLAAALLCWPAPVATVRVVRREPRSSLRLPPVAVLRRRGVLLAAAPLAGLVLAGPGGALAALLLAATLHRHRAAARAERERAAATAGLAEALASFAAEVRAGAPPAAAAGSAGADAHPVAARVMTLLGATAHLGGDVPAALRAAKARESPVAAHLERVAGAWALADRHGIALAGPAGAVAHDLRSRARMAGGLRARLAGPRATAAVLAGLPVLGVLLGEGIGARPWAVLTGGLAGQVLLVVGVGLVCAGLAWTERIVAGVAR</sequence>
<keyword evidence="3 6" id="KW-0812">Transmembrane</keyword>
<feature type="transmembrane region" description="Helical" evidence="6">
    <location>
        <begin position="57"/>
        <end position="84"/>
    </location>
</feature>
<keyword evidence="5 6" id="KW-0472">Membrane</keyword>
<feature type="domain" description="Type II secretion system protein GspF" evidence="7">
    <location>
        <begin position="110"/>
        <end position="233"/>
    </location>
</feature>
<evidence type="ECO:0000256" key="1">
    <source>
        <dbReference type="ARBA" id="ARBA00004651"/>
    </source>
</evidence>
<evidence type="ECO:0000313" key="9">
    <source>
        <dbReference type="Proteomes" id="UP001500457"/>
    </source>
</evidence>
<reference evidence="9" key="1">
    <citation type="journal article" date="2019" name="Int. J. Syst. Evol. Microbiol.">
        <title>The Global Catalogue of Microorganisms (GCM) 10K type strain sequencing project: providing services to taxonomists for standard genome sequencing and annotation.</title>
        <authorList>
            <consortium name="The Broad Institute Genomics Platform"/>
            <consortium name="The Broad Institute Genome Sequencing Center for Infectious Disease"/>
            <person name="Wu L."/>
            <person name="Ma J."/>
        </authorList>
    </citation>
    <scope>NUCLEOTIDE SEQUENCE [LARGE SCALE GENOMIC DNA]</scope>
    <source>
        <strain evidence="9">JCM 17983</strain>
    </source>
</reference>
<evidence type="ECO:0000259" key="7">
    <source>
        <dbReference type="Pfam" id="PF00482"/>
    </source>
</evidence>
<comment type="caution">
    <text evidence="8">The sequence shown here is derived from an EMBL/GenBank/DDBJ whole genome shotgun (WGS) entry which is preliminary data.</text>
</comment>
<keyword evidence="4 6" id="KW-1133">Transmembrane helix</keyword>
<dbReference type="InterPro" id="IPR018076">
    <property type="entry name" value="T2SS_GspF_dom"/>
</dbReference>
<evidence type="ECO:0000256" key="6">
    <source>
        <dbReference type="SAM" id="Phobius"/>
    </source>
</evidence>
<organism evidence="8 9">
    <name type="scientific">Actinomycetospora straminea</name>
    <dbReference type="NCBI Taxonomy" id="663607"/>
    <lineage>
        <taxon>Bacteria</taxon>
        <taxon>Bacillati</taxon>
        <taxon>Actinomycetota</taxon>
        <taxon>Actinomycetes</taxon>
        <taxon>Pseudonocardiales</taxon>
        <taxon>Pseudonocardiaceae</taxon>
        <taxon>Actinomycetospora</taxon>
    </lineage>
</organism>
<evidence type="ECO:0000256" key="2">
    <source>
        <dbReference type="ARBA" id="ARBA00022475"/>
    </source>
</evidence>
<evidence type="ECO:0000256" key="5">
    <source>
        <dbReference type="ARBA" id="ARBA00023136"/>
    </source>
</evidence>
<keyword evidence="2" id="KW-1003">Cell membrane</keyword>
<proteinExistence type="predicted"/>
<feature type="transmembrane region" description="Helical" evidence="6">
    <location>
        <begin position="220"/>
        <end position="239"/>
    </location>
</feature>
<dbReference type="Proteomes" id="UP001500457">
    <property type="component" value="Unassembled WGS sequence"/>
</dbReference>
<accession>A0ABP9EIM8</accession>
<gene>
    <name evidence="8" type="ORF">GCM10023203_27610</name>
</gene>
<keyword evidence="9" id="KW-1185">Reference proteome</keyword>